<dbReference type="RefSeq" id="WP_118844925.1">
    <property type="nucleotide sequence ID" value="NZ_CP032091.1"/>
</dbReference>
<dbReference type="Proteomes" id="UP000264605">
    <property type="component" value="Plasmid unnamed1"/>
</dbReference>
<protein>
    <submittedName>
        <fullName evidence="1">Uncharacterized protein</fullName>
    </submittedName>
</protein>
<gene>
    <name evidence="1" type="ORF">D0907_17420</name>
</gene>
<evidence type="ECO:0000313" key="2">
    <source>
        <dbReference type="Proteomes" id="UP000264605"/>
    </source>
</evidence>
<reference evidence="1 2" key="1">
    <citation type="submission" date="2018-08" db="EMBL/GenBank/DDBJ databases">
        <title>Draft genome sequence of Pseudoalteromonas donghaensis HJ51.</title>
        <authorList>
            <person name="Oh J."/>
            <person name="Roh D."/>
        </authorList>
    </citation>
    <scope>NUCLEOTIDE SEQUENCE [LARGE SCALE GENOMIC DNA]</scope>
    <source>
        <strain evidence="1 2">HJ51</strain>
        <plasmid evidence="1 2">unnamed1</plasmid>
    </source>
</reference>
<accession>A0AAD0WE24</accession>
<proteinExistence type="predicted"/>
<dbReference type="EMBL" id="CP032091">
    <property type="protein sequence ID" value="AXV67104.1"/>
    <property type="molecule type" value="Genomic_DNA"/>
</dbReference>
<dbReference type="KEGG" id="pdj:D0907_17420"/>
<organism evidence="1 2">
    <name type="scientific">Pseudoalteromonas lipolytica</name>
    <dbReference type="NCBI Taxonomy" id="570156"/>
    <lineage>
        <taxon>Bacteria</taxon>
        <taxon>Pseudomonadati</taxon>
        <taxon>Pseudomonadota</taxon>
        <taxon>Gammaproteobacteria</taxon>
        <taxon>Alteromonadales</taxon>
        <taxon>Pseudoalteromonadaceae</taxon>
        <taxon>Pseudoalteromonas</taxon>
    </lineage>
</organism>
<dbReference type="AlphaFoldDB" id="A0AAD0WE24"/>
<keyword evidence="1" id="KW-0614">Plasmid</keyword>
<dbReference type="GeneID" id="99507262"/>
<sequence>MLLLQRFNKLLSIRNKEIVTVRQEFIELKKYLVEKRVSTGAYAIGTLPKFEGYCIYDAKTHFEVFYFERGLKFQQKTFIDVEDAVAYFKAELVLDPFSKR</sequence>
<name>A0AAD0WE24_9GAMM</name>
<evidence type="ECO:0000313" key="1">
    <source>
        <dbReference type="EMBL" id="AXV67104.1"/>
    </source>
</evidence>
<geneLocation type="plasmid" evidence="1 2">
    <name>unnamed1</name>
</geneLocation>